<feature type="domain" description="Knr4/Smi1-like" evidence="1">
    <location>
        <begin position="76"/>
        <end position="190"/>
    </location>
</feature>
<reference evidence="2 3" key="1">
    <citation type="journal article" date="2017" name="Int. J. Syst. Evol. Microbiol.">
        <title>Mucilaginibacterpsychrotolerans sp. nov., isolated from peatlands.</title>
        <authorList>
            <person name="Deng Y."/>
            <person name="Shen L."/>
            <person name="Xu B."/>
            <person name="Liu Y."/>
            <person name="Gu Z."/>
            <person name="Liu H."/>
            <person name="Zhou Y."/>
        </authorList>
    </citation>
    <scope>NUCLEOTIDE SEQUENCE [LARGE SCALE GENOMIC DNA]</scope>
    <source>
        <strain evidence="2 3">NH7-4</strain>
    </source>
</reference>
<dbReference type="InterPro" id="IPR018958">
    <property type="entry name" value="Knr4/Smi1-like_dom"/>
</dbReference>
<dbReference type="Pfam" id="PF09346">
    <property type="entry name" value="SMI1_KNR4"/>
    <property type="match status" value="1"/>
</dbReference>
<dbReference type="EMBL" id="SOZE01000013">
    <property type="protein sequence ID" value="TFF36916.1"/>
    <property type="molecule type" value="Genomic_DNA"/>
</dbReference>
<keyword evidence="3" id="KW-1185">Reference proteome</keyword>
<dbReference type="Proteomes" id="UP000297540">
    <property type="component" value="Unassembled WGS sequence"/>
</dbReference>
<accession>A0A4Y8SEV8</accession>
<sequence>MLTVAGLLQKEVIFSYFASKYKHMASNKVEEIIEKYLQREVERGLNQLPGSIEPEMLAPGQEANQEWKTWLPIASTVTDEEIAAVEEKIKCKLPASYVKFLKYKHFYELHIGEATFCRHPLRTWQNALGNMILERHPNEYLYDIGLIPFADWSDWGLLCFDTRRNYFTADYPVVLWDHEVADNYTDYSMNFNVAIKKLDKEDERSWERDAE</sequence>
<evidence type="ECO:0000313" key="3">
    <source>
        <dbReference type="Proteomes" id="UP000297540"/>
    </source>
</evidence>
<gene>
    <name evidence="2" type="ORF">E2R66_14240</name>
</gene>
<dbReference type="SUPFAM" id="SSF160631">
    <property type="entry name" value="SMI1/KNR4-like"/>
    <property type="match status" value="1"/>
</dbReference>
<dbReference type="InterPro" id="IPR037883">
    <property type="entry name" value="Knr4/Smi1-like_sf"/>
</dbReference>
<dbReference type="SMART" id="SM00860">
    <property type="entry name" value="SMI1_KNR4"/>
    <property type="match status" value="1"/>
</dbReference>
<evidence type="ECO:0000313" key="2">
    <source>
        <dbReference type="EMBL" id="TFF36916.1"/>
    </source>
</evidence>
<name>A0A4Y8SEV8_9SPHI</name>
<dbReference type="Gene3D" id="3.40.1580.10">
    <property type="entry name" value="SMI1/KNR4-like"/>
    <property type="match status" value="1"/>
</dbReference>
<proteinExistence type="predicted"/>
<protein>
    <submittedName>
        <fullName evidence="2">SMI1/KNR4 family protein</fullName>
    </submittedName>
</protein>
<organism evidence="2 3">
    <name type="scientific">Mucilaginibacter psychrotolerans</name>
    <dbReference type="NCBI Taxonomy" id="1524096"/>
    <lineage>
        <taxon>Bacteria</taxon>
        <taxon>Pseudomonadati</taxon>
        <taxon>Bacteroidota</taxon>
        <taxon>Sphingobacteriia</taxon>
        <taxon>Sphingobacteriales</taxon>
        <taxon>Sphingobacteriaceae</taxon>
        <taxon>Mucilaginibacter</taxon>
    </lineage>
</organism>
<evidence type="ECO:0000259" key="1">
    <source>
        <dbReference type="SMART" id="SM00860"/>
    </source>
</evidence>
<comment type="caution">
    <text evidence="2">The sequence shown here is derived from an EMBL/GenBank/DDBJ whole genome shotgun (WGS) entry which is preliminary data.</text>
</comment>
<dbReference type="AlphaFoldDB" id="A0A4Y8SEV8"/>